<dbReference type="Proteomes" id="UP000637757">
    <property type="component" value="Unassembled WGS sequence"/>
</dbReference>
<proteinExistence type="predicted"/>
<reference evidence="2" key="1">
    <citation type="submission" date="2020-09" db="EMBL/GenBank/DDBJ databases">
        <title>Genomic insights into the novelty and pathogenicity of a unique biofilm-forming Enterococcus sp. bacteria (Enterococcus lacertideformus) identified in reptiles.</title>
        <authorList>
            <person name="Agius J.E."/>
            <person name="Phalen D.N."/>
            <person name="Rose K."/>
            <person name="Eden J.-S."/>
        </authorList>
    </citation>
    <scope>NUCLEOTIDE SEQUENCE</scope>
    <source>
        <strain evidence="2">PHRS 0518</strain>
    </source>
</reference>
<evidence type="ECO:0000256" key="1">
    <source>
        <dbReference type="SAM" id="Phobius"/>
    </source>
</evidence>
<gene>
    <name evidence="2" type="ORF">IC227_10145</name>
</gene>
<organism evidence="2 3">
    <name type="scientific">Enterococcus lacertideformus</name>
    <dbReference type="NCBI Taxonomy" id="2771493"/>
    <lineage>
        <taxon>Bacteria</taxon>
        <taxon>Bacillati</taxon>
        <taxon>Bacillota</taxon>
        <taxon>Bacilli</taxon>
        <taxon>Lactobacillales</taxon>
        <taxon>Enterococcaceae</taxon>
        <taxon>Enterococcus</taxon>
    </lineage>
</organism>
<accession>A0A931B1C1</accession>
<feature type="transmembrane region" description="Helical" evidence="1">
    <location>
        <begin position="18"/>
        <end position="37"/>
    </location>
</feature>
<comment type="caution">
    <text evidence="2">The sequence shown here is derived from an EMBL/GenBank/DDBJ whole genome shotgun (WGS) entry which is preliminary data.</text>
</comment>
<dbReference type="EMBL" id="JADAKE010000021">
    <property type="protein sequence ID" value="MBF8808565.1"/>
    <property type="molecule type" value="Genomic_DNA"/>
</dbReference>
<keyword evidence="1" id="KW-0472">Membrane</keyword>
<keyword evidence="3" id="KW-1185">Reference proteome</keyword>
<dbReference type="AlphaFoldDB" id="A0A931B1C1"/>
<evidence type="ECO:0008006" key="4">
    <source>
        <dbReference type="Google" id="ProtNLM"/>
    </source>
</evidence>
<keyword evidence="1" id="KW-1133">Transmembrane helix</keyword>
<keyword evidence="1" id="KW-0812">Transmembrane</keyword>
<evidence type="ECO:0000313" key="2">
    <source>
        <dbReference type="EMBL" id="MBF8808565.1"/>
    </source>
</evidence>
<protein>
    <recommendedName>
        <fullName evidence="4">Competence protein ComGG</fullName>
    </recommendedName>
</protein>
<dbReference type="NCBIfam" id="NF041014">
    <property type="entry name" value="pilin_ComGG_2"/>
    <property type="match status" value="1"/>
</dbReference>
<sequence>MKESGLNHQHKRLFKGNILFSTLVLFLICSSLSIIVIESYRLTVDMNYRVKNYYLAKIMKQMFLSEINNLKDSGKYQYTLGTISYNQTNKQLNIEIKIGTDLFKFTESVKDDTESNTEKK</sequence>
<dbReference type="InterPro" id="IPR047665">
    <property type="entry name" value="ComGG_streptococcus-type"/>
</dbReference>
<evidence type="ECO:0000313" key="3">
    <source>
        <dbReference type="Proteomes" id="UP000637757"/>
    </source>
</evidence>
<name>A0A931B1C1_9ENTE</name>